<dbReference type="OrthoDB" id="5282002at2759"/>
<dbReference type="Proteomes" id="UP000054166">
    <property type="component" value="Unassembled WGS sequence"/>
</dbReference>
<gene>
    <name evidence="2" type="ORF">PILCRDRAFT_819182</name>
</gene>
<evidence type="ECO:0000313" key="2">
    <source>
        <dbReference type="EMBL" id="KIM83556.1"/>
    </source>
</evidence>
<reference evidence="2 3" key="1">
    <citation type="submission" date="2014-04" db="EMBL/GenBank/DDBJ databases">
        <authorList>
            <consortium name="DOE Joint Genome Institute"/>
            <person name="Kuo A."/>
            <person name="Tarkka M."/>
            <person name="Buscot F."/>
            <person name="Kohler A."/>
            <person name="Nagy L.G."/>
            <person name="Floudas D."/>
            <person name="Copeland A."/>
            <person name="Barry K.W."/>
            <person name="Cichocki N."/>
            <person name="Veneault-Fourrey C."/>
            <person name="LaButti K."/>
            <person name="Lindquist E.A."/>
            <person name="Lipzen A."/>
            <person name="Lundell T."/>
            <person name="Morin E."/>
            <person name="Murat C."/>
            <person name="Sun H."/>
            <person name="Tunlid A."/>
            <person name="Henrissat B."/>
            <person name="Grigoriev I.V."/>
            <person name="Hibbett D.S."/>
            <person name="Martin F."/>
            <person name="Nordberg H.P."/>
            <person name="Cantor M.N."/>
            <person name="Hua S.X."/>
        </authorList>
    </citation>
    <scope>NUCLEOTIDE SEQUENCE [LARGE SCALE GENOMIC DNA]</scope>
    <source>
        <strain evidence="2 3">F 1598</strain>
    </source>
</reference>
<keyword evidence="3" id="KW-1185">Reference proteome</keyword>
<dbReference type="EMBL" id="KN832990">
    <property type="protein sequence ID" value="KIM83556.1"/>
    <property type="molecule type" value="Genomic_DNA"/>
</dbReference>
<evidence type="ECO:0000259" key="1">
    <source>
        <dbReference type="Pfam" id="PF14737"/>
    </source>
</evidence>
<dbReference type="AlphaFoldDB" id="A0A0C3FZ19"/>
<name>A0A0C3FZ19_PILCF</name>
<dbReference type="InterPro" id="IPR027974">
    <property type="entry name" value="DUF4470"/>
</dbReference>
<dbReference type="HOGENOM" id="CLU_018400_1_0_1"/>
<evidence type="ECO:0000313" key="3">
    <source>
        <dbReference type="Proteomes" id="UP000054166"/>
    </source>
</evidence>
<sequence length="496" mass="55530">MNEGAMSLDRDFAIAYPVSGDIRNIVQTVNALPEDYSGNLTVLLSDVDGILVARNLLLLAVLGSIDDSAQAAEIALHLWYSAFIRPTDVAVLCHIIGSLLEQMVHGDSVTVKLWEQFMPADSFSIQLGKHSILKGALARYPPSNDPSHPNGGLCCAQTHLMDFQEFNMKLNELDLKEELDHAFKSMHDVRFDPSRADFHDRRGCYLEQPSHRLADFKFRKMGIVLPFGADNGDFCIPNRTMFSADGKWLSKDTADPLGSWNIDDIVLAGQARGAQTEDLYGCLYFYLSDQLRTFAERLKHFRITFHLLDAPSTAVSADIRAGTLEQLGLPKTISFDRIDVSSEIDTDAFNVLADWAPLLSSTNSHATIVGHFLAWTRRGDPPISSIGEVMARLYEEQAFHYRSPATVIVLKKYIHARWENSGPFAEYLETRYTKQNAKKAGVQLKHKHTVVPHRVCTPIDGASNMLPVFKDKNSMYLNICVASTPMSERFVEFCRL</sequence>
<reference evidence="3" key="2">
    <citation type="submission" date="2015-01" db="EMBL/GenBank/DDBJ databases">
        <title>Evolutionary Origins and Diversification of the Mycorrhizal Mutualists.</title>
        <authorList>
            <consortium name="DOE Joint Genome Institute"/>
            <consortium name="Mycorrhizal Genomics Consortium"/>
            <person name="Kohler A."/>
            <person name="Kuo A."/>
            <person name="Nagy L.G."/>
            <person name="Floudas D."/>
            <person name="Copeland A."/>
            <person name="Barry K.W."/>
            <person name="Cichocki N."/>
            <person name="Veneault-Fourrey C."/>
            <person name="LaButti K."/>
            <person name="Lindquist E.A."/>
            <person name="Lipzen A."/>
            <person name="Lundell T."/>
            <person name="Morin E."/>
            <person name="Murat C."/>
            <person name="Riley R."/>
            <person name="Ohm R."/>
            <person name="Sun H."/>
            <person name="Tunlid A."/>
            <person name="Henrissat B."/>
            <person name="Grigoriev I.V."/>
            <person name="Hibbett D.S."/>
            <person name="Martin F."/>
        </authorList>
    </citation>
    <scope>NUCLEOTIDE SEQUENCE [LARGE SCALE GENOMIC DNA]</scope>
    <source>
        <strain evidence="3">F 1598</strain>
    </source>
</reference>
<dbReference type="Pfam" id="PF14737">
    <property type="entry name" value="DUF4470"/>
    <property type="match status" value="1"/>
</dbReference>
<protein>
    <recommendedName>
        <fullName evidence="1">DUF4470 domain-containing protein</fullName>
    </recommendedName>
</protein>
<dbReference type="InParanoid" id="A0A0C3FZ19"/>
<accession>A0A0C3FZ19</accession>
<proteinExistence type="predicted"/>
<organism evidence="2 3">
    <name type="scientific">Piloderma croceum (strain F 1598)</name>
    <dbReference type="NCBI Taxonomy" id="765440"/>
    <lineage>
        <taxon>Eukaryota</taxon>
        <taxon>Fungi</taxon>
        <taxon>Dikarya</taxon>
        <taxon>Basidiomycota</taxon>
        <taxon>Agaricomycotina</taxon>
        <taxon>Agaricomycetes</taxon>
        <taxon>Agaricomycetidae</taxon>
        <taxon>Atheliales</taxon>
        <taxon>Atheliaceae</taxon>
        <taxon>Piloderma</taxon>
    </lineage>
</organism>
<feature type="domain" description="DUF4470" evidence="1">
    <location>
        <begin position="10"/>
        <end position="84"/>
    </location>
</feature>